<dbReference type="SUPFAM" id="SSF56112">
    <property type="entry name" value="Protein kinase-like (PK-like)"/>
    <property type="match status" value="1"/>
</dbReference>
<feature type="region of interest" description="Disordered" evidence="3">
    <location>
        <begin position="213"/>
        <end position="250"/>
    </location>
</feature>
<evidence type="ECO:0000259" key="4">
    <source>
        <dbReference type="PROSITE" id="PS50011"/>
    </source>
</evidence>
<dbReference type="Gene3D" id="1.10.510.10">
    <property type="entry name" value="Transferase(Phosphotransferase) domain 1"/>
    <property type="match status" value="1"/>
</dbReference>
<dbReference type="SMART" id="SM00219">
    <property type="entry name" value="TyrKc"/>
    <property type="match status" value="1"/>
</dbReference>
<dbReference type="PROSITE" id="PS00109">
    <property type="entry name" value="PROTEIN_KINASE_TYR"/>
    <property type="match status" value="1"/>
</dbReference>
<accession>A0ABP0X8J4</accession>
<dbReference type="InterPro" id="IPR020635">
    <property type="entry name" value="Tyr_kinase_cat_dom"/>
</dbReference>
<feature type="region of interest" description="Disordered" evidence="3">
    <location>
        <begin position="730"/>
        <end position="757"/>
    </location>
</feature>
<evidence type="ECO:0000313" key="5">
    <source>
        <dbReference type="EMBL" id="CAK9275434.1"/>
    </source>
</evidence>
<feature type="compositionally biased region" description="Polar residues" evidence="3">
    <location>
        <begin position="213"/>
        <end position="222"/>
    </location>
</feature>
<dbReference type="PANTHER" id="PTHR47989:SF14">
    <property type="entry name" value="INACTIVE PROTEIN KINASE SELMODRAFT_444075"/>
    <property type="match status" value="1"/>
</dbReference>
<dbReference type="PROSITE" id="PS50011">
    <property type="entry name" value="PROTEIN_KINASE_DOM"/>
    <property type="match status" value="1"/>
</dbReference>
<evidence type="ECO:0000256" key="2">
    <source>
        <dbReference type="ARBA" id="ARBA00022840"/>
    </source>
</evidence>
<feature type="region of interest" description="Disordered" evidence="3">
    <location>
        <begin position="696"/>
        <end position="715"/>
    </location>
</feature>
<name>A0ABP0X8J4_9BRYO</name>
<dbReference type="Gene3D" id="3.40.50.620">
    <property type="entry name" value="HUPs"/>
    <property type="match status" value="1"/>
</dbReference>
<reference evidence="5" key="1">
    <citation type="submission" date="2024-02" db="EMBL/GenBank/DDBJ databases">
        <authorList>
            <consortium name="ELIXIR-Norway"/>
            <consortium name="Elixir Norway"/>
        </authorList>
    </citation>
    <scope>NUCLEOTIDE SEQUENCE</scope>
</reference>
<dbReference type="InterPro" id="IPR000719">
    <property type="entry name" value="Prot_kinase_dom"/>
</dbReference>
<feature type="region of interest" description="Disordered" evidence="3">
    <location>
        <begin position="769"/>
        <end position="791"/>
    </location>
</feature>
<evidence type="ECO:0000256" key="1">
    <source>
        <dbReference type="ARBA" id="ARBA00022741"/>
    </source>
</evidence>
<keyword evidence="1" id="KW-0547">Nucleotide-binding</keyword>
<evidence type="ECO:0000256" key="3">
    <source>
        <dbReference type="SAM" id="MobiDB-lite"/>
    </source>
</evidence>
<sequence length="791" mass="86240">MAERIVVAIDASKEITKNALEWALTNVAVQEGHCITLLALFPSGTSVRKVWGFSALWPLLGGDCGSRIGRVGSMGSRATQSEIEGEIQRACSTMMQDLHNLCAEKKIDIRLKVVQAAGRDVTASEAKKLGATWVVLDRHLKREAKNCKEHLDCNIVLVKQSEPKILRLNLRHRGSYELPAQGLATPASSGEAQDGLSFSDLPKMTRNAVYLQSDCTTPSSSPDEIGAPFTPSDQGISSNSSSETSNSPYASVDPHLYKHLAHVSSEMTVRGAILEAAAAELIEKGGTYTPSDSDSDDVSPLPDSDRSVGFAKDGRYIYGGGDQGDQDPELLRMKRADLERSSNVRKAILLSQNVMPGPPPLCSICQHKAPVFGKPPRRFSYAELELATAGFSPANFLAEGGYGSVHRGILPDGQAVAVKQHKLASTQGDKEFCSEVEVLSCAQHRNVVMLNGYCVEGNARRLLVYEFICNGALDSHLYDQNRAPLEWQSRQKIAVGAARGLRYLHEECRVGCIVHRDLRPNNILLTHDFEPLVGDFGLARWQPDGDCGVDTRVIGTFGYLAPEYTQSGQITEKADVYSFGVVLLELVTGRKAVDINRPKGEQCLTEWARPLLEEKGTLPVDPRLENKYAGFEVHAMLHTASCCIRRDPHHRPRMSQVLRMLEGEMIIDAHAGSPLSMYGSNRLVYEHPGISQNPKVWTNIAKPSSDHQSNGSSNYSSPNGYLLISSLQTSPRTLSPSSLPPSGRGTPEPNVSTRSSKLSFEALKAAYKEKPSYSTHGSMLAYDSSTAGKNL</sequence>
<evidence type="ECO:0000313" key="6">
    <source>
        <dbReference type="Proteomes" id="UP001497444"/>
    </source>
</evidence>
<dbReference type="InterPro" id="IPR008266">
    <property type="entry name" value="Tyr_kinase_AS"/>
</dbReference>
<dbReference type="InterPro" id="IPR014729">
    <property type="entry name" value="Rossmann-like_a/b/a_fold"/>
</dbReference>
<feature type="compositionally biased region" description="Low complexity" evidence="3">
    <location>
        <begin position="730"/>
        <end position="747"/>
    </location>
</feature>
<gene>
    <name evidence="5" type="ORF">CSSPJE1EN1_LOCUS20912</name>
</gene>
<dbReference type="Pfam" id="PF07714">
    <property type="entry name" value="PK_Tyr_Ser-Thr"/>
    <property type="match status" value="1"/>
</dbReference>
<organism evidence="5 6">
    <name type="scientific">Sphagnum jensenii</name>
    <dbReference type="NCBI Taxonomy" id="128206"/>
    <lineage>
        <taxon>Eukaryota</taxon>
        <taxon>Viridiplantae</taxon>
        <taxon>Streptophyta</taxon>
        <taxon>Embryophyta</taxon>
        <taxon>Bryophyta</taxon>
        <taxon>Sphagnophytina</taxon>
        <taxon>Sphagnopsida</taxon>
        <taxon>Sphagnales</taxon>
        <taxon>Sphagnaceae</taxon>
        <taxon>Sphagnum</taxon>
    </lineage>
</organism>
<dbReference type="Gene3D" id="3.30.200.20">
    <property type="entry name" value="Phosphorylase Kinase, domain 1"/>
    <property type="match status" value="1"/>
</dbReference>
<keyword evidence="2" id="KW-0067">ATP-binding</keyword>
<dbReference type="EMBL" id="OZ020101">
    <property type="protein sequence ID" value="CAK9275434.1"/>
    <property type="molecule type" value="Genomic_DNA"/>
</dbReference>
<dbReference type="CDD" id="cd00293">
    <property type="entry name" value="USP-like"/>
    <property type="match status" value="1"/>
</dbReference>
<feature type="compositionally biased region" description="Polar residues" evidence="3">
    <location>
        <begin position="772"/>
        <end position="791"/>
    </location>
</feature>
<feature type="domain" description="Protein kinase" evidence="4">
    <location>
        <begin position="391"/>
        <end position="667"/>
    </location>
</feature>
<proteinExistence type="predicted"/>
<keyword evidence="6" id="KW-1185">Reference proteome</keyword>
<dbReference type="InterPro" id="IPR011009">
    <property type="entry name" value="Kinase-like_dom_sf"/>
</dbReference>
<feature type="compositionally biased region" description="Low complexity" evidence="3">
    <location>
        <begin position="706"/>
        <end position="715"/>
    </location>
</feature>
<feature type="compositionally biased region" description="Low complexity" evidence="3">
    <location>
        <begin position="237"/>
        <end position="247"/>
    </location>
</feature>
<feature type="region of interest" description="Disordered" evidence="3">
    <location>
        <begin position="285"/>
        <end position="328"/>
    </location>
</feature>
<dbReference type="Proteomes" id="UP001497444">
    <property type="component" value="Chromosome 6"/>
</dbReference>
<dbReference type="CDD" id="cd14066">
    <property type="entry name" value="STKc_IRAK"/>
    <property type="match status" value="1"/>
</dbReference>
<dbReference type="InterPro" id="IPR001245">
    <property type="entry name" value="Ser-Thr/Tyr_kinase_cat_dom"/>
</dbReference>
<dbReference type="PANTHER" id="PTHR47989">
    <property type="entry name" value="OS01G0750732 PROTEIN"/>
    <property type="match status" value="1"/>
</dbReference>
<dbReference type="SUPFAM" id="SSF52402">
    <property type="entry name" value="Adenine nucleotide alpha hydrolases-like"/>
    <property type="match status" value="1"/>
</dbReference>
<protein>
    <recommendedName>
        <fullName evidence="4">Protein kinase domain-containing protein</fullName>
    </recommendedName>
</protein>